<dbReference type="AlphaFoldDB" id="K0Z334"/>
<accession>K0Z334</accession>
<evidence type="ECO:0000313" key="2">
    <source>
        <dbReference type="Proteomes" id="UP000006078"/>
    </source>
</evidence>
<comment type="caution">
    <text evidence="1">The sequence shown here is derived from an EMBL/GenBank/DDBJ whole genome shotgun (WGS) entry which is preliminary data.</text>
</comment>
<dbReference type="HOGENOM" id="CLU_2947562_0_0_11"/>
<dbReference type="EMBL" id="AHAE01000062">
    <property type="protein sequence ID" value="EJZ81760.1"/>
    <property type="molecule type" value="Genomic_DNA"/>
</dbReference>
<reference evidence="1 2" key="1">
    <citation type="submission" date="2012-08" db="EMBL/GenBank/DDBJ databases">
        <title>The Genome Sequence of Turicella otitidis ATCC 51513.</title>
        <authorList>
            <consortium name="The Broad Institute Genome Sequencing Platform"/>
            <person name="Earl A."/>
            <person name="Ward D."/>
            <person name="Feldgarden M."/>
            <person name="Gevers D."/>
            <person name="Huys G."/>
            <person name="Walker B."/>
            <person name="Young S.K."/>
            <person name="Zeng Q."/>
            <person name="Gargeya S."/>
            <person name="Fitzgerald M."/>
            <person name="Haas B."/>
            <person name="Abouelleil A."/>
            <person name="Alvarado L."/>
            <person name="Arachchi H.M."/>
            <person name="Berlin A.M."/>
            <person name="Chapman S.B."/>
            <person name="Goldberg J."/>
            <person name="Griggs A."/>
            <person name="Gujja S."/>
            <person name="Hansen M."/>
            <person name="Howarth C."/>
            <person name="Imamovic A."/>
            <person name="Larimer J."/>
            <person name="McCowen C."/>
            <person name="Montmayeur A."/>
            <person name="Murphy C."/>
            <person name="Neiman D."/>
            <person name="Pearson M."/>
            <person name="Priest M."/>
            <person name="Roberts A."/>
            <person name="Saif S."/>
            <person name="Shea T."/>
            <person name="Sisk P."/>
            <person name="Sykes S."/>
            <person name="Wortman J."/>
            <person name="Nusbaum C."/>
            <person name="Birren B."/>
        </authorList>
    </citation>
    <scope>NUCLEOTIDE SEQUENCE [LARGE SCALE GENOMIC DNA]</scope>
    <source>
        <strain evidence="1 2">ATCC 51513</strain>
    </source>
</reference>
<gene>
    <name evidence="1" type="ORF">HMPREF9719_01277</name>
</gene>
<dbReference type="RefSeq" id="WP_004601167.1">
    <property type="nucleotide sequence ID" value="NZ_JH815194.1"/>
</dbReference>
<protein>
    <submittedName>
        <fullName evidence="1">Uncharacterized protein</fullName>
    </submittedName>
</protein>
<name>K0Z334_9CORY</name>
<dbReference type="Proteomes" id="UP000006078">
    <property type="component" value="Unassembled WGS sequence"/>
</dbReference>
<sequence>MRDMTGRLLAALAAVPLVLGAVIVAATGLGIQHSWLTLDEAADGFRPAPSAAGPAAAGGR</sequence>
<keyword evidence="2" id="KW-1185">Reference proteome</keyword>
<evidence type="ECO:0000313" key="1">
    <source>
        <dbReference type="EMBL" id="EJZ81760.1"/>
    </source>
</evidence>
<proteinExistence type="predicted"/>
<organism evidence="1 2">
    <name type="scientific">Corynebacterium otitidis ATCC 51513</name>
    <dbReference type="NCBI Taxonomy" id="883169"/>
    <lineage>
        <taxon>Bacteria</taxon>
        <taxon>Bacillati</taxon>
        <taxon>Actinomycetota</taxon>
        <taxon>Actinomycetes</taxon>
        <taxon>Mycobacteriales</taxon>
        <taxon>Corynebacteriaceae</taxon>
        <taxon>Corynebacterium</taxon>
    </lineage>
</organism>
<feature type="non-terminal residue" evidence="1">
    <location>
        <position position="60"/>
    </location>
</feature>